<dbReference type="RefSeq" id="XP_023590387.1">
    <property type="nucleotide sequence ID" value="XM_023734619.1"/>
</dbReference>
<dbReference type="GeneID" id="101342765"/>
<evidence type="ECO:0000313" key="3">
    <source>
        <dbReference type="RefSeq" id="XP_023590387.1"/>
    </source>
</evidence>
<reference evidence="3 4" key="1">
    <citation type="submission" date="2025-04" db="UniProtKB">
        <authorList>
            <consortium name="RefSeq"/>
        </authorList>
    </citation>
    <scope>IDENTIFICATION</scope>
</reference>
<dbReference type="AlphaFoldDB" id="A0A2Y9RFQ4"/>
<sequence length="236" mass="24483">MWTRGKLWPGRPAASPVLGPEGSQGPSGQPLHGALGDSCGPGQDATELEAVVPGFIPGLCLQPGELSRPACSSNGQTQDKHLASPAQALQGSSSAEDPGALGVAGPRAQRPWDSSCPEREAQAGLLVLPLPGAGGRGLASRPSGLSADPHMGLEVLCSLHVHPSNTGSPPLLPLLCWLEDAAVGRQRPLLTVWCGRPRVVLGGRRPIVGAKMRMAHQEGARGRWWGEMAEPVMLSL</sequence>
<protein>
    <submittedName>
        <fullName evidence="3 4">Cysteine-rich DPF motif domain-containing protein 1 isoform X1</fullName>
    </submittedName>
</protein>
<dbReference type="RefSeq" id="XP_023590388.1">
    <property type="nucleotide sequence ID" value="XM_023734620.1"/>
</dbReference>
<proteinExistence type="predicted"/>
<accession>A0A2Y9RFQ4</accession>
<feature type="compositionally biased region" description="Low complexity" evidence="1">
    <location>
        <begin position="19"/>
        <end position="30"/>
    </location>
</feature>
<evidence type="ECO:0000313" key="2">
    <source>
        <dbReference type="Proteomes" id="UP000248480"/>
    </source>
</evidence>
<gene>
    <name evidence="3 4" type="primary">CDPF1</name>
</gene>
<name>A0A2Y9RFQ4_TRIMA</name>
<evidence type="ECO:0000256" key="1">
    <source>
        <dbReference type="SAM" id="MobiDB-lite"/>
    </source>
</evidence>
<keyword evidence="2" id="KW-1185">Reference proteome</keyword>
<feature type="region of interest" description="Disordered" evidence="1">
    <location>
        <begin position="67"/>
        <end position="116"/>
    </location>
</feature>
<dbReference type="Proteomes" id="UP000248480">
    <property type="component" value="Unplaced"/>
</dbReference>
<feature type="region of interest" description="Disordered" evidence="1">
    <location>
        <begin position="1"/>
        <end position="45"/>
    </location>
</feature>
<dbReference type="CTD" id="150383"/>
<organism evidence="2 4">
    <name type="scientific">Trichechus manatus latirostris</name>
    <name type="common">Florida manatee</name>
    <dbReference type="NCBI Taxonomy" id="127582"/>
    <lineage>
        <taxon>Eukaryota</taxon>
        <taxon>Metazoa</taxon>
        <taxon>Chordata</taxon>
        <taxon>Craniata</taxon>
        <taxon>Vertebrata</taxon>
        <taxon>Euteleostomi</taxon>
        <taxon>Mammalia</taxon>
        <taxon>Eutheria</taxon>
        <taxon>Afrotheria</taxon>
        <taxon>Sirenia</taxon>
        <taxon>Trichechidae</taxon>
        <taxon>Trichechus</taxon>
    </lineage>
</organism>
<evidence type="ECO:0000313" key="4">
    <source>
        <dbReference type="RefSeq" id="XP_023590388.1"/>
    </source>
</evidence>